<accession>A0A644XY71</accession>
<name>A0A644XY71_9ZZZZ</name>
<organism evidence="1">
    <name type="scientific">bioreactor metagenome</name>
    <dbReference type="NCBI Taxonomy" id="1076179"/>
    <lineage>
        <taxon>unclassified sequences</taxon>
        <taxon>metagenomes</taxon>
        <taxon>ecological metagenomes</taxon>
    </lineage>
</organism>
<comment type="caution">
    <text evidence="1">The sequence shown here is derived from an EMBL/GenBank/DDBJ whole genome shotgun (WGS) entry which is preliminary data.</text>
</comment>
<protein>
    <submittedName>
        <fullName evidence="1">Uncharacterized protein</fullName>
    </submittedName>
</protein>
<dbReference type="EMBL" id="VSSQ01003468">
    <property type="protein sequence ID" value="MPM20837.1"/>
    <property type="molecule type" value="Genomic_DNA"/>
</dbReference>
<dbReference type="AlphaFoldDB" id="A0A644XY71"/>
<proteinExistence type="predicted"/>
<sequence>MNNFRQRLFHKLAHIHGIDIRFIDVVEYGINLSGSFNFSYASKLRIYASYENSKSNTQSNP</sequence>
<evidence type="ECO:0000313" key="1">
    <source>
        <dbReference type="EMBL" id="MPM20837.1"/>
    </source>
</evidence>
<reference evidence="1" key="1">
    <citation type="submission" date="2019-08" db="EMBL/GenBank/DDBJ databases">
        <authorList>
            <person name="Kucharzyk K."/>
            <person name="Murdoch R.W."/>
            <person name="Higgins S."/>
            <person name="Loffler F."/>
        </authorList>
    </citation>
    <scope>NUCLEOTIDE SEQUENCE</scope>
</reference>
<gene>
    <name evidence="1" type="ORF">SDC9_67275</name>
</gene>